<dbReference type="Pfam" id="PF01758">
    <property type="entry name" value="SBF"/>
    <property type="match status" value="1"/>
</dbReference>
<organism evidence="6 7">
    <name type="scientific">Heyndrickxia shackletonii</name>
    <dbReference type="NCBI Taxonomy" id="157838"/>
    <lineage>
        <taxon>Bacteria</taxon>
        <taxon>Bacillati</taxon>
        <taxon>Bacillota</taxon>
        <taxon>Bacilli</taxon>
        <taxon>Bacillales</taxon>
        <taxon>Bacillaceae</taxon>
        <taxon>Heyndrickxia</taxon>
    </lineage>
</organism>
<dbReference type="PATRIC" id="fig|157838.3.peg.928"/>
<feature type="transmembrane region" description="Helical" evidence="5">
    <location>
        <begin position="7"/>
        <end position="25"/>
    </location>
</feature>
<evidence type="ECO:0000256" key="1">
    <source>
        <dbReference type="ARBA" id="ARBA00004141"/>
    </source>
</evidence>
<name>A0A0Q3WVV7_9BACI</name>
<evidence type="ECO:0000256" key="5">
    <source>
        <dbReference type="SAM" id="Phobius"/>
    </source>
</evidence>
<dbReference type="InterPro" id="IPR004710">
    <property type="entry name" value="Bilac:Na_transpt"/>
</dbReference>
<dbReference type="AlphaFoldDB" id="A0A0Q3WVV7"/>
<dbReference type="InterPro" id="IPR002657">
    <property type="entry name" value="BilAc:Na_symport/Acr3"/>
</dbReference>
<dbReference type="PANTHER" id="PTHR10361:SF28">
    <property type="entry name" value="P3 PROTEIN-RELATED"/>
    <property type="match status" value="1"/>
</dbReference>
<protein>
    <submittedName>
        <fullName evidence="6">Bile acid transporter</fullName>
    </submittedName>
</protein>
<evidence type="ECO:0000313" key="7">
    <source>
        <dbReference type="Proteomes" id="UP000051888"/>
    </source>
</evidence>
<dbReference type="OrthoDB" id="2800416at2"/>
<feature type="transmembrane region" description="Helical" evidence="5">
    <location>
        <begin position="164"/>
        <end position="181"/>
    </location>
</feature>
<feature type="transmembrane region" description="Helical" evidence="5">
    <location>
        <begin position="37"/>
        <end position="55"/>
    </location>
</feature>
<sequence>MIRFLQILITRFLPLWIICCAYIGYTFPEWFTGIKNWTSFALAFILFIMGLTLSRDSLKRIMTHPKNAIIGVIGKWIVTTGISFFLACLFFSHQNDLKAGVILAGSVPSGTSANLYSMMANGNVALSVMMSSLDTFVSPFFTPVIMKAAVGSVVYVAITPLVLKMVYVVLLPISLGLLVQWKFQEKITAIRSIIPVLSSIALLIVDLSVVSNAHNMLHDNMNQLPKLFLCVFLQITIPMILGYLYSALFKMEEPERRSMVYEFGICNTALAALLAMVSISPIAAVPAVTNMIVNTSLGALIAILWEPAHSKWKNLFHSHRKNKLKVS</sequence>
<evidence type="ECO:0000256" key="4">
    <source>
        <dbReference type="ARBA" id="ARBA00023136"/>
    </source>
</evidence>
<dbReference type="Gene3D" id="1.20.1530.20">
    <property type="match status" value="1"/>
</dbReference>
<evidence type="ECO:0000256" key="2">
    <source>
        <dbReference type="ARBA" id="ARBA00022692"/>
    </source>
</evidence>
<keyword evidence="4 5" id="KW-0472">Membrane</keyword>
<evidence type="ECO:0000313" key="6">
    <source>
        <dbReference type="EMBL" id="KQL52794.1"/>
    </source>
</evidence>
<keyword evidence="3 5" id="KW-1133">Transmembrane helix</keyword>
<keyword evidence="2 5" id="KW-0812">Transmembrane</keyword>
<feature type="transmembrane region" description="Helical" evidence="5">
    <location>
        <begin position="193"/>
        <end position="214"/>
    </location>
</feature>
<proteinExistence type="predicted"/>
<feature type="transmembrane region" description="Helical" evidence="5">
    <location>
        <begin position="226"/>
        <end position="248"/>
    </location>
</feature>
<feature type="transmembrane region" description="Helical" evidence="5">
    <location>
        <begin position="67"/>
        <end position="93"/>
    </location>
</feature>
<gene>
    <name evidence="6" type="ORF">AN964_04175</name>
</gene>
<dbReference type="STRING" id="157838.AN964_04175"/>
<dbReference type="RefSeq" id="WP_055738501.1">
    <property type="nucleotide sequence ID" value="NZ_JAAIWL010000015.1"/>
</dbReference>
<evidence type="ECO:0000256" key="3">
    <source>
        <dbReference type="ARBA" id="ARBA00022989"/>
    </source>
</evidence>
<accession>A0A0Q3WVV7</accession>
<comment type="subcellular location">
    <subcellularLocation>
        <location evidence="1">Membrane</location>
        <topology evidence="1">Multi-pass membrane protein</topology>
    </subcellularLocation>
</comment>
<keyword evidence="7" id="KW-1185">Reference proteome</keyword>
<dbReference type="EMBL" id="LJJC01000004">
    <property type="protein sequence ID" value="KQL52794.1"/>
    <property type="molecule type" value="Genomic_DNA"/>
</dbReference>
<dbReference type="InterPro" id="IPR038770">
    <property type="entry name" value="Na+/solute_symporter_sf"/>
</dbReference>
<reference evidence="6 7" key="1">
    <citation type="submission" date="2015-09" db="EMBL/GenBank/DDBJ databases">
        <title>Genome sequencing project for genomic taxonomy and phylogenomics of Bacillus-like bacteria.</title>
        <authorList>
            <person name="Liu B."/>
            <person name="Wang J."/>
            <person name="Zhu Y."/>
            <person name="Liu G."/>
            <person name="Chen Q."/>
            <person name="Chen Z."/>
            <person name="Lan J."/>
            <person name="Che J."/>
            <person name="Ge C."/>
            <person name="Shi H."/>
            <person name="Pan Z."/>
            <person name="Liu X."/>
        </authorList>
    </citation>
    <scope>NUCLEOTIDE SEQUENCE [LARGE SCALE GENOMIC DNA]</scope>
    <source>
        <strain evidence="6 7">LMG 18435</strain>
    </source>
</reference>
<dbReference type="Proteomes" id="UP000051888">
    <property type="component" value="Unassembled WGS sequence"/>
</dbReference>
<dbReference type="PANTHER" id="PTHR10361">
    <property type="entry name" value="SODIUM-BILE ACID COTRANSPORTER"/>
    <property type="match status" value="1"/>
</dbReference>
<comment type="caution">
    <text evidence="6">The sequence shown here is derived from an EMBL/GenBank/DDBJ whole genome shotgun (WGS) entry which is preliminary data.</text>
</comment>
<dbReference type="GO" id="GO:0016020">
    <property type="term" value="C:membrane"/>
    <property type="evidence" value="ECO:0007669"/>
    <property type="project" value="UniProtKB-SubCell"/>
</dbReference>